<dbReference type="EMBL" id="JAMKPW020000002">
    <property type="protein sequence ID" value="KAK8220093.1"/>
    <property type="molecule type" value="Genomic_DNA"/>
</dbReference>
<organism evidence="1 2">
    <name type="scientific">Zalaria obscura</name>
    <dbReference type="NCBI Taxonomy" id="2024903"/>
    <lineage>
        <taxon>Eukaryota</taxon>
        <taxon>Fungi</taxon>
        <taxon>Dikarya</taxon>
        <taxon>Ascomycota</taxon>
        <taxon>Pezizomycotina</taxon>
        <taxon>Dothideomycetes</taxon>
        <taxon>Dothideomycetidae</taxon>
        <taxon>Dothideales</taxon>
        <taxon>Zalariaceae</taxon>
        <taxon>Zalaria</taxon>
    </lineage>
</organism>
<evidence type="ECO:0000313" key="1">
    <source>
        <dbReference type="EMBL" id="KAK8220093.1"/>
    </source>
</evidence>
<comment type="caution">
    <text evidence="1">The sequence shown here is derived from an EMBL/GenBank/DDBJ whole genome shotgun (WGS) entry which is preliminary data.</text>
</comment>
<name>A0ACC3SNY5_9PEZI</name>
<proteinExistence type="predicted"/>
<sequence length="1659" mass="183567">MEDTDSLSRLQDLQADLVAFSESRLPTLERLWAELEGSIEDFRRLLETQRRNDKSRQALKADTIKLDGLEYSINEDFRQNVIEVADELDLDELEAAKLFINSQDSAEELGRPTAVASVIRFHSQRATLLECLRLSLQQASDVDTDPDQRGIFQTLVQHVVGGDQKNLASDTAYWRKCISTMSDIEAWMGRLNARAAGASIIGQSDANNAAELLVYQNDSLTKQHESLAAISSHLVKEGHASIDDYRFLMTRTATLERLDNVALHYVPLLMTCASTFGPVDSPSSLREARGLDQVFADTTDQSRWRLQELRAAATCWWLAEYSGRYIDNPVGSPLQGVNLEAENNARFERFFTALREGAFECMLTLCSKVRVEKWYDPAKAGLVQYLLAGSETARTVSLTASAHFENLLAENLQAFIDAFITNMPDTLRRLKFEEDEHRRNRLPQTLQELPPGHDIDLERFLMIISYAFHDFPEAAQAFWSDPDGNLYGFLQWASKRQSTPRVAAFCEMFQAIAENEESADAAHKFLLEDTTSTTSRLRKSNSLSWGQIFEELSIYANINKDRPVVSSYQAEQRLAGEITEPESAIMLECYLRLASHLSRTSSAAREYLLSHPTFHLHEVLFELARSGIESRLKACVFNALSSLLTDKPVEVNDAMWSILDQWIFNVPQPNQAKQSPAQMRPDLADRIMLESLANGFEEPNAVIGFLQTLVTPATAQSPLHDILPFPEQLGSAYRMPGMDQYVDFVLGLVFAIKLQELTDADQIWELRCTCLSFISMCLSTFNEDLVVFANNTSLSVDAAISTSSLAAYVRLHPFSRIMEWMFNDGVIAALFASAQESVEVVSMAAPDSPMVLSMCGAIEVMDLVLKLQSTYFDIVRPIVKTQSVARGSNVANPAFASFEDAILNNINVVRNLSLYCGTAHQDLTIVSLRLMHRLATSRKLAIASGSNVPGRQSSNRVLTVLQQDGGFDQVAAAFIAPMQLGQREYEMAEAAPGYAIKQAILALLNSSLDTSPNRPALAHCLLGFQCSDRSISISADSLFAKGTSLFHAVVRLCAEITAMEEVNVLPWLSALRHSASEIIRKLVRSTLTGDIVLEDLREAGFFEAAALAQMPVSPDTPWAGRPCSDPDFLINDSSTIFRDFLNQRAAFYEYASLALRSTLQRNVSSQRQKVLSSLLGVTTVPSLEQAESASVFELFDFVDIDISTVPALSQQKFFGGLDFEICRRGDAKSGLIYDMTLVHELLLLAEADLRRRGDLADAAVEQLCLQEADGIRLILQARNQRAAVMMAQGAALNAWTQLVTLMLMTGDLEPPAKSAFVLQALQIVLPKFDKGLAEDSSNTSALAKLTHTLVRAAGSGLTELSSKEGNVANERLLHAFRTALKGIGVATESVGLRETCYQIVRHFIKSITSAPSGQSAVLRQSMKIIESAGERLIESICEDALSSQGTCRISAVLMLESCVQLFQVGKTSNIVHALTRLNFTAVLVDSIRSIAAEFQEQRPGQDLPTILSYIHASLALLLRMSRSNEGADAILEAGLFSAVRDSQLFATDPDIGLDIDNPEALENFYRLLVAILRVIISVVLTKGQRNSQTVAQGRNFLLENRQCMQAVFKIALRGDKLSERNKDSLEELVDSFTVLISATDFLELDEKPAQPRSGVPMFT</sequence>
<protein>
    <submittedName>
        <fullName evidence="1">Uncharacterized protein</fullName>
    </submittedName>
</protein>
<reference evidence="1" key="1">
    <citation type="submission" date="2024-02" db="EMBL/GenBank/DDBJ databases">
        <title>Metagenome Assembled Genome of Zalaria obscura JY119.</title>
        <authorList>
            <person name="Vighnesh L."/>
            <person name="Jagadeeshwari U."/>
            <person name="Venkata Ramana C."/>
            <person name="Sasikala C."/>
        </authorList>
    </citation>
    <scope>NUCLEOTIDE SEQUENCE</scope>
    <source>
        <strain evidence="1">JY119</strain>
    </source>
</reference>
<keyword evidence="2" id="KW-1185">Reference proteome</keyword>
<dbReference type="Proteomes" id="UP001320706">
    <property type="component" value="Unassembled WGS sequence"/>
</dbReference>
<gene>
    <name evidence="1" type="ORF">M8818_000509</name>
</gene>
<evidence type="ECO:0000313" key="2">
    <source>
        <dbReference type="Proteomes" id="UP001320706"/>
    </source>
</evidence>
<accession>A0ACC3SNY5</accession>